<dbReference type="InterPro" id="IPR000183">
    <property type="entry name" value="Orn/DAP/Arg_de-COase"/>
</dbReference>
<sequence>MKTVPFSYDKLKKIISEFPTPFYIYDEKAIRENVRDLMKAFSWNGGYHQYFAVKSTPNPSILKIFKEEGCGVDCTSLTELILADLCGFSKEEIMFTSNVTPSNEYVLAKNLGAIINLDDTTHIDFLNNCAGIPEIICCRLNLGEDIKYQDKVVINFRSSKFGSTQDQIYDGFGYLQELGVNRFGIHTQFGAHKRDADYFGNNSRKVFRFVIDLYNNTGIKVDFINLAGGLGIPFLPDDSPANIEAISYSIKKAYDETIVAAGLDPISLFTELGIYMTGPYGYFVSSVLHVKKTYKNFLGLDASTNSFMSPARYNDYYHITVMGNENEACNCVYDVTGALCEDRDRFAVNRLLPYTKEGNILVFHDAGAYTYSHSYNFNGKLRPAELLLCTDGSVKMIRRAETPEDYFATLKF</sequence>
<evidence type="ECO:0000259" key="7">
    <source>
        <dbReference type="Pfam" id="PF00278"/>
    </source>
</evidence>
<feature type="active site" description="Proton donor" evidence="5">
    <location>
        <position position="340"/>
    </location>
</feature>
<feature type="domain" description="Orn/DAP/Arg decarboxylase 2 C-terminal" evidence="7">
    <location>
        <begin position="22"/>
        <end position="367"/>
    </location>
</feature>
<evidence type="ECO:0000313" key="10">
    <source>
        <dbReference type="Proteomes" id="UP000095743"/>
    </source>
</evidence>
<evidence type="ECO:0000256" key="1">
    <source>
        <dbReference type="ARBA" id="ARBA00001933"/>
    </source>
</evidence>
<dbReference type="InterPro" id="IPR002986">
    <property type="entry name" value="DAP_deCOOHase_LysA"/>
</dbReference>
<dbReference type="InterPro" id="IPR022644">
    <property type="entry name" value="De-COase2_N"/>
</dbReference>
<proteinExistence type="inferred from homology"/>
<accession>A0A1D8GF02</accession>
<name>A0A1D8GF02_9FIRM</name>
<dbReference type="CDD" id="cd06828">
    <property type="entry name" value="PLPDE_III_DapDC"/>
    <property type="match status" value="1"/>
</dbReference>
<dbReference type="Proteomes" id="UP000095743">
    <property type="component" value="Chromosome"/>
</dbReference>
<evidence type="ECO:0000256" key="6">
    <source>
        <dbReference type="RuleBase" id="RU003737"/>
    </source>
</evidence>
<dbReference type="PANTHER" id="PTHR43727">
    <property type="entry name" value="DIAMINOPIMELATE DECARBOXYLASE"/>
    <property type="match status" value="1"/>
</dbReference>
<keyword evidence="2" id="KW-0210">Decarboxylase</keyword>
<keyword evidence="10" id="KW-1185">Reference proteome</keyword>
<gene>
    <name evidence="9" type="ORF">Gferi_07790</name>
</gene>
<evidence type="ECO:0000313" key="9">
    <source>
        <dbReference type="EMBL" id="AOT69480.1"/>
    </source>
</evidence>
<dbReference type="OrthoDB" id="9802241at2"/>
<evidence type="ECO:0000256" key="2">
    <source>
        <dbReference type="ARBA" id="ARBA00022793"/>
    </source>
</evidence>
<dbReference type="GO" id="GO:0008836">
    <property type="term" value="F:diaminopimelate decarboxylase activity"/>
    <property type="evidence" value="ECO:0007669"/>
    <property type="project" value="InterPro"/>
</dbReference>
<protein>
    <submittedName>
        <fullName evidence="9">Diaminopimelate decarboxylase</fullName>
    </submittedName>
</protein>
<dbReference type="PRINTS" id="PR01179">
    <property type="entry name" value="ODADCRBXLASE"/>
</dbReference>
<dbReference type="AlphaFoldDB" id="A0A1D8GF02"/>
<dbReference type="Gene3D" id="3.20.20.10">
    <property type="entry name" value="Alanine racemase"/>
    <property type="match status" value="1"/>
</dbReference>
<dbReference type="PRINTS" id="PR01181">
    <property type="entry name" value="DAPDCRBXLASE"/>
</dbReference>
<comment type="similarity">
    <text evidence="6">Belongs to the Orn/Lys/Arg decarboxylase class-II family.</text>
</comment>
<feature type="modified residue" description="N6-(pyridoxal phosphate)lysine" evidence="5">
    <location>
        <position position="54"/>
    </location>
</feature>
<organism evidence="9 10">
    <name type="scientific">Geosporobacter ferrireducens</name>
    <dbReference type="NCBI Taxonomy" id="1424294"/>
    <lineage>
        <taxon>Bacteria</taxon>
        <taxon>Bacillati</taxon>
        <taxon>Bacillota</taxon>
        <taxon>Clostridia</taxon>
        <taxon>Peptostreptococcales</taxon>
        <taxon>Thermotaleaceae</taxon>
        <taxon>Geosporobacter</taxon>
    </lineage>
</organism>
<dbReference type="Pfam" id="PF00278">
    <property type="entry name" value="Orn_DAP_Arg_deC"/>
    <property type="match status" value="1"/>
</dbReference>
<dbReference type="RefSeq" id="WP_069975196.1">
    <property type="nucleotide sequence ID" value="NZ_CP017269.1"/>
</dbReference>
<keyword evidence="4" id="KW-0456">Lyase</keyword>
<dbReference type="InterPro" id="IPR029066">
    <property type="entry name" value="PLP-binding_barrel"/>
</dbReference>
<dbReference type="InterPro" id="IPR022643">
    <property type="entry name" value="De-COase2_C"/>
</dbReference>
<dbReference type="FunFam" id="3.20.20.10:FF:000003">
    <property type="entry name" value="Diaminopimelate decarboxylase"/>
    <property type="match status" value="1"/>
</dbReference>
<comment type="cofactor">
    <cofactor evidence="1 5">
        <name>pyridoxal 5'-phosphate</name>
        <dbReference type="ChEBI" id="CHEBI:597326"/>
    </cofactor>
</comment>
<reference evidence="9 10" key="1">
    <citation type="submission" date="2016-09" db="EMBL/GenBank/DDBJ databases">
        <title>Genomic analysis reveals versatility of anaerobic energy metabolism of Geosporobacter ferrireducens IRF9 of phylum Firmicutes.</title>
        <authorList>
            <person name="Kim S.-J."/>
        </authorList>
    </citation>
    <scope>NUCLEOTIDE SEQUENCE [LARGE SCALE GENOMIC DNA]</scope>
    <source>
        <strain evidence="9 10">IRF9</strain>
    </source>
</reference>
<feature type="domain" description="Orn/DAP/Arg decarboxylase 2 N-terminal" evidence="8">
    <location>
        <begin position="29"/>
        <end position="277"/>
    </location>
</feature>
<evidence type="ECO:0000256" key="5">
    <source>
        <dbReference type="PIRSR" id="PIRSR600183-50"/>
    </source>
</evidence>
<dbReference type="SUPFAM" id="SSF51419">
    <property type="entry name" value="PLP-binding barrel"/>
    <property type="match status" value="1"/>
</dbReference>
<evidence type="ECO:0000256" key="3">
    <source>
        <dbReference type="ARBA" id="ARBA00022898"/>
    </source>
</evidence>
<dbReference type="SUPFAM" id="SSF50621">
    <property type="entry name" value="Alanine racemase C-terminal domain-like"/>
    <property type="match status" value="1"/>
</dbReference>
<dbReference type="Pfam" id="PF02784">
    <property type="entry name" value="Orn_Arg_deC_N"/>
    <property type="match status" value="1"/>
</dbReference>
<dbReference type="PANTHER" id="PTHR43727:SF2">
    <property type="entry name" value="GROUP IV DECARBOXYLASE"/>
    <property type="match status" value="1"/>
</dbReference>
<dbReference type="KEGG" id="gfe:Gferi_07790"/>
<dbReference type="STRING" id="1424294.Gferi_07790"/>
<evidence type="ECO:0000259" key="8">
    <source>
        <dbReference type="Pfam" id="PF02784"/>
    </source>
</evidence>
<dbReference type="InterPro" id="IPR009006">
    <property type="entry name" value="Ala_racemase/Decarboxylase_C"/>
</dbReference>
<dbReference type="EMBL" id="CP017269">
    <property type="protein sequence ID" value="AOT69480.1"/>
    <property type="molecule type" value="Genomic_DNA"/>
</dbReference>
<evidence type="ECO:0000256" key="4">
    <source>
        <dbReference type="ARBA" id="ARBA00023239"/>
    </source>
</evidence>
<dbReference type="GO" id="GO:0009089">
    <property type="term" value="P:lysine biosynthetic process via diaminopimelate"/>
    <property type="evidence" value="ECO:0007669"/>
    <property type="project" value="InterPro"/>
</dbReference>
<dbReference type="Gene3D" id="2.40.37.10">
    <property type="entry name" value="Lyase, Ornithine Decarboxylase, Chain A, domain 1"/>
    <property type="match status" value="1"/>
</dbReference>
<keyword evidence="3 5" id="KW-0663">Pyridoxal phosphate</keyword>